<dbReference type="STRING" id="703135.A0A2A9N998"/>
<evidence type="ECO:0000313" key="2">
    <source>
        <dbReference type="Proteomes" id="UP000242287"/>
    </source>
</evidence>
<dbReference type="EMBL" id="KZ303000">
    <property type="protein sequence ID" value="PFH44707.1"/>
    <property type="molecule type" value="Genomic_DNA"/>
</dbReference>
<reference evidence="1 2" key="1">
    <citation type="submission" date="2014-02" db="EMBL/GenBank/DDBJ databases">
        <title>Transposable element dynamics among asymbiotic and ectomycorrhizal Amanita fungi.</title>
        <authorList>
            <consortium name="DOE Joint Genome Institute"/>
            <person name="Hess J."/>
            <person name="Skrede I."/>
            <person name="Wolfe B."/>
            <person name="LaButti K."/>
            <person name="Ohm R.A."/>
            <person name="Grigoriev I.V."/>
            <person name="Pringle A."/>
        </authorList>
    </citation>
    <scope>NUCLEOTIDE SEQUENCE [LARGE SCALE GENOMIC DNA]</scope>
    <source>
        <strain evidence="1 2">SKay4041</strain>
    </source>
</reference>
<evidence type="ECO:0000313" key="1">
    <source>
        <dbReference type="EMBL" id="PFH44707.1"/>
    </source>
</evidence>
<keyword evidence="2" id="KW-1185">Reference proteome</keyword>
<dbReference type="Proteomes" id="UP000242287">
    <property type="component" value="Unassembled WGS sequence"/>
</dbReference>
<dbReference type="Pfam" id="PF14223">
    <property type="entry name" value="Retrotran_gag_2"/>
    <property type="match status" value="1"/>
</dbReference>
<organism evidence="1 2">
    <name type="scientific">Amanita thiersii Skay4041</name>
    <dbReference type="NCBI Taxonomy" id="703135"/>
    <lineage>
        <taxon>Eukaryota</taxon>
        <taxon>Fungi</taxon>
        <taxon>Dikarya</taxon>
        <taxon>Basidiomycota</taxon>
        <taxon>Agaricomycotina</taxon>
        <taxon>Agaricomycetes</taxon>
        <taxon>Agaricomycetidae</taxon>
        <taxon>Agaricales</taxon>
        <taxon>Pluteineae</taxon>
        <taxon>Amanitaceae</taxon>
        <taxon>Amanita</taxon>
    </lineage>
</organism>
<dbReference type="OrthoDB" id="2847449at2759"/>
<dbReference type="AlphaFoldDB" id="A0A2A9N998"/>
<proteinExistence type="predicted"/>
<feature type="non-terminal residue" evidence="1">
    <location>
        <position position="109"/>
    </location>
</feature>
<evidence type="ECO:0008006" key="3">
    <source>
        <dbReference type="Google" id="ProtNLM"/>
    </source>
</evidence>
<gene>
    <name evidence="1" type="ORF">AMATHDRAFT_167602</name>
</gene>
<name>A0A2A9N998_9AGAR</name>
<sequence>MGIGPYRIEMLQGHNWVPWKRRMSAILRDQGLEKYILPKAAKPTEETEGAGKEKEKAWIEGDSKARTQIELAVSDSELDYLAGAATAREMWEQLCNAKEAKGRVGIMST</sequence>
<accession>A0A2A9N998</accession>
<protein>
    <recommendedName>
        <fullName evidence="3">Retrotransposon Copia-like N-terminal domain-containing protein</fullName>
    </recommendedName>
</protein>